<dbReference type="Proteomes" id="UP000192578">
    <property type="component" value="Unassembled WGS sequence"/>
</dbReference>
<protein>
    <submittedName>
        <fullName evidence="14">Dopamine D2-like receptor</fullName>
    </submittedName>
</protein>
<sequence>MQDGVCKAVANDVCKTVANDVFKTVSVTLRRGWSAFPDGNTEAAFVRVKTIRLLSFLILLILTIFPGAILCSSSSSLSSSETEVARAILPEDRDGSRPISGPINLTDEDKASFPPTTTTDTSQDGEEDEPSSYDDLLAMYKAISILQELFFPQWIQLLKDENVIETTPSTTTTTTRPRFRTPIPGPATTTAAVTNLIPVTSTTTATLATTVTSATNATGSSADLSELFFYNLSQHRHPSPPSEYSSGGSFLPNVSMSDAYDRSTLSLSSYGENQTTTTTPAFLSSSSSSSVAEEMFTATAQTVAHLLQNITYLPVLTFPYQPVFREALANYTATASAVDEGCFGGNCSGGISSGDFEKNYWALFLLVFPVLTVFGNALVILSVFRERSLQTATNYFIVSLACADLFVAAGVMPFAVYIEVNGNHWDLGDTICDTWMASDVIASTCSIFNLTAISIDRFIAVTRPIKYARHKNHRRVVYTICIVWLVSCGIGMPIILGLNQPGNGERAPNFCAFYNSDFIIYSSLSSFYIPCLLMIVLYYQIFRAIRQRAKRAASKKIHGHHGTSSHAPPTGATASHSTGSKENHTKGGGIPLVEARWNGVQDSINKHRLSAAGMANNKNHQHAVDDATNASSSFLVEGDEIEDIDQDSGSLPTVRAVDDTLTGNTPTIENGPIANEERRESLLGSPDDEILSPDVYMVDEASEPVKVASGGNNNNNNNNNSNSKSISLRKTANKLLSSALSGNKTVGGAAETGILKPVMENGSVNLLGHGSQGKSGGAFRSKNQMRRSMKTREKLLAKRERKATKTLAIVLGVFLACWVPFFTANIINAICDKLQWPVPGPTVFMVTTWLGYGNSFMNPVIYTVFNEEFRKAFLSILRCQSKYNS</sequence>
<feature type="region of interest" description="Disordered" evidence="11">
    <location>
        <begin position="705"/>
        <end position="725"/>
    </location>
</feature>
<feature type="compositionally biased region" description="Low complexity" evidence="11">
    <location>
        <begin position="712"/>
        <end position="723"/>
    </location>
</feature>
<evidence type="ECO:0000256" key="2">
    <source>
        <dbReference type="ARBA" id="ARBA00022475"/>
    </source>
</evidence>
<keyword evidence="8 10" id="KW-0675">Receptor</keyword>
<dbReference type="Gene3D" id="1.20.1070.10">
    <property type="entry name" value="Rhodopsin 7-helix transmembrane proteins"/>
    <property type="match status" value="2"/>
</dbReference>
<name>A0A9X6NAG8_HYPEX</name>
<dbReference type="Pfam" id="PF00001">
    <property type="entry name" value="7tm_1"/>
    <property type="match status" value="1"/>
</dbReference>
<feature type="transmembrane region" description="Helical" evidence="12">
    <location>
        <begin position="360"/>
        <end position="383"/>
    </location>
</feature>
<evidence type="ECO:0000256" key="4">
    <source>
        <dbReference type="ARBA" id="ARBA00022989"/>
    </source>
</evidence>
<organism evidence="14 15">
    <name type="scientific">Hypsibius exemplaris</name>
    <name type="common">Freshwater tardigrade</name>
    <dbReference type="NCBI Taxonomy" id="2072580"/>
    <lineage>
        <taxon>Eukaryota</taxon>
        <taxon>Metazoa</taxon>
        <taxon>Ecdysozoa</taxon>
        <taxon>Tardigrada</taxon>
        <taxon>Eutardigrada</taxon>
        <taxon>Parachela</taxon>
        <taxon>Hypsibioidea</taxon>
        <taxon>Hypsibiidae</taxon>
        <taxon>Hypsibius</taxon>
    </lineage>
</organism>
<feature type="transmembrane region" description="Helical" evidence="12">
    <location>
        <begin position="395"/>
        <end position="415"/>
    </location>
</feature>
<dbReference type="PROSITE" id="PS00237">
    <property type="entry name" value="G_PROTEIN_RECEP_F1_1"/>
    <property type="match status" value="1"/>
</dbReference>
<keyword evidence="9 10" id="KW-0807">Transducer</keyword>
<feature type="transmembrane region" description="Helical" evidence="12">
    <location>
        <begin position="518"/>
        <end position="541"/>
    </location>
</feature>
<feature type="region of interest" description="Disordered" evidence="11">
    <location>
        <begin position="553"/>
        <end position="590"/>
    </location>
</feature>
<evidence type="ECO:0000256" key="7">
    <source>
        <dbReference type="ARBA" id="ARBA00023157"/>
    </source>
</evidence>
<feature type="transmembrane region" description="Helical" evidence="12">
    <location>
        <begin position="53"/>
        <end position="70"/>
    </location>
</feature>
<proteinExistence type="inferred from homology"/>
<reference evidence="15" key="1">
    <citation type="submission" date="2017-01" db="EMBL/GenBank/DDBJ databases">
        <title>Comparative genomics of anhydrobiosis in the tardigrade Hypsibius dujardini.</title>
        <authorList>
            <person name="Yoshida Y."/>
            <person name="Koutsovoulos G."/>
            <person name="Laetsch D."/>
            <person name="Stevens L."/>
            <person name="Kumar S."/>
            <person name="Horikawa D."/>
            <person name="Ishino K."/>
            <person name="Komine S."/>
            <person name="Tomita M."/>
            <person name="Blaxter M."/>
            <person name="Arakawa K."/>
        </authorList>
    </citation>
    <scope>NUCLEOTIDE SEQUENCE [LARGE SCALE GENOMIC DNA]</scope>
    <source>
        <strain evidence="15">Z151</strain>
    </source>
</reference>
<evidence type="ECO:0000313" key="15">
    <source>
        <dbReference type="Proteomes" id="UP000192578"/>
    </source>
</evidence>
<keyword evidence="7" id="KW-1015">Disulfide bond</keyword>
<gene>
    <name evidence="14" type="ORF">BV898_14395</name>
</gene>
<dbReference type="FunFam" id="1.20.1070.10:FF:000523">
    <property type="entry name" value="5-hydroxytryptamine receptor 2B"/>
    <property type="match status" value="1"/>
</dbReference>
<feature type="transmembrane region" description="Helical" evidence="12">
    <location>
        <begin position="435"/>
        <end position="455"/>
    </location>
</feature>
<feature type="transmembrane region" description="Helical" evidence="12">
    <location>
        <begin position="842"/>
        <end position="865"/>
    </location>
</feature>
<dbReference type="GO" id="GO:0005886">
    <property type="term" value="C:plasma membrane"/>
    <property type="evidence" value="ECO:0007669"/>
    <property type="project" value="UniProtKB-SubCell"/>
</dbReference>
<feature type="region of interest" description="Disordered" evidence="11">
    <location>
        <begin position="88"/>
        <end position="131"/>
    </location>
</feature>
<dbReference type="GO" id="GO:0001591">
    <property type="term" value="F:dopamine neurotransmitter receptor activity, coupled via Gi/Go"/>
    <property type="evidence" value="ECO:0007669"/>
    <property type="project" value="TreeGrafter"/>
</dbReference>
<keyword evidence="5 10" id="KW-0297">G-protein coupled receptor</keyword>
<keyword evidence="4 12" id="KW-1133">Transmembrane helix</keyword>
<feature type="domain" description="G-protein coupled receptors family 1 profile" evidence="13">
    <location>
        <begin position="375"/>
        <end position="862"/>
    </location>
</feature>
<dbReference type="CDD" id="cd15053">
    <property type="entry name" value="7tmA_D2-like_dopamine_R"/>
    <property type="match status" value="1"/>
</dbReference>
<evidence type="ECO:0000256" key="9">
    <source>
        <dbReference type="ARBA" id="ARBA00023224"/>
    </source>
</evidence>
<dbReference type="InterPro" id="IPR000276">
    <property type="entry name" value="GPCR_Rhodpsn"/>
</dbReference>
<comment type="subcellular location">
    <subcellularLocation>
        <location evidence="1">Cell membrane</location>
        <topology evidence="1">Multi-pass membrane protein</topology>
    </subcellularLocation>
</comment>
<evidence type="ECO:0000256" key="6">
    <source>
        <dbReference type="ARBA" id="ARBA00023136"/>
    </source>
</evidence>
<keyword evidence="3 10" id="KW-0812">Transmembrane</keyword>
<dbReference type="PANTHER" id="PTHR24248">
    <property type="entry name" value="ADRENERGIC RECEPTOR-RELATED G-PROTEIN COUPLED RECEPTOR"/>
    <property type="match status" value="1"/>
</dbReference>
<feature type="compositionally biased region" description="Polar residues" evidence="11">
    <location>
        <begin position="564"/>
        <end position="578"/>
    </location>
</feature>
<keyword evidence="2" id="KW-1003">Cell membrane</keyword>
<evidence type="ECO:0000256" key="3">
    <source>
        <dbReference type="ARBA" id="ARBA00022692"/>
    </source>
</evidence>
<dbReference type="PRINTS" id="PR00237">
    <property type="entry name" value="GPCRRHODOPSN"/>
</dbReference>
<keyword evidence="6 12" id="KW-0472">Membrane</keyword>
<evidence type="ECO:0000256" key="1">
    <source>
        <dbReference type="ARBA" id="ARBA00004651"/>
    </source>
</evidence>
<feature type="transmembrane region" description="Helical" evidence="12">
    <location>
        <begin position="807"/>
        <end position="830"/>
    </location>
</feature>
<feature type="transmembrane region" description="Helical" evidence="12">
    <location>
        <begin position="476"/>
        <end position="498"/>
    </location>
</feature>
<evidence type="ECO:0000256" key="12">
    <source>
        <dbReference type="SAM" id="Phobius"/>
    </source>
</evidence>
<dbReference type="SMART" id="SM01381">
    <property type="entry name" value="7TM_GPCR_Srsx"/>
    <property type="match status" value="1"/>
</dbReference>
<dbReference type="InterPro" id="IPR017452">
    <property type="entry name" value="GPCR_Rhodpsn_7TM"/>
</dbReference>
<dbReference type="EMBL" id="MTYJ01000175">
    <property type="protein sequence ID" value="OWA49858.1"/>
    <property type="molecule type" value="Genomic_DNA"/>
</dbReference>
<dbReference type="GO" id="GO:0004930">
    <property type="term" value="F:G protein-coupled receptor activity"/>
    <property type="evidence" value="ECO:0007669"/>
    <property type="project" value="UniProtKB-KW"/>
</dbReference>
<dbReference type="PROSITE" id="PS50262">
    <property type="entry name" value="G_PROTEIN_RECEP_F1_2"/>
    <property type="match status" value="1"/>
</dbReference>
<comment type="caution">
    <text evidence="14">The sequence shown here is derived from an EMBL/GenBank/DDBJ whole genome shotgun (WGS) entry which is preliminary data.</text>
</comment>
<feature type="region of interest" description="Disordered" evidence="11">
    <location>
        <begin position="656"/>
        <end position="689"/>
    </location>
</feature>
<evidence type="ECO:0000256" key="11">
    <source>
        <dbReference type="SAM" id="MobiDB-lite"/>
    </source>
</evidence>
<accession>A0A9X6NAG8</accession>
<evidence type="ECO:0000256" key="10">
    <source>
        <dbReference type="RuleBase" id="RU000688"/>
    </source>
</evidence>
<feature type="compositionally biased region" description="Basic residues" evidence="11">
    <location>
        <begin position="553"/>
        <end position="563"/>
    </location>
</feature>
<evidence type="ECO:0000256" key="8">
    <source>
        <dbReference type="ARBA" id="ARBA00023170"/>
    </source>
</evidence>
<dbReference type="SUPFAM" id="SSF81321">
    <property type="entry name" value="Family A G protein-coupled receptor-like"/>
    <property type="match status" value="1"/>
</dbReference>
<dbReference type="AlphaFoldDB" id="A0A9X6NAG8"/>
<evidence type="ECO:0000259" key="13">
    <source>
        <dbReference type="PROSITE" id="PS50262"/>
    </source>
</evidence>
<dbReference type="PANTHER" id="PTHR24248:SF125">
    <property type="entry name" value="DOPAMINE D2-LIKE RECEPTOR"/>
    <property type="match status" value="1"/>
</dbReference>
<dbReference type="OrthoDB" id="10010417at2759"/>
<comment type="similarity">
    <text evidence="10">Belongs to the G-protein coupled receptor 1 family.</text>
</comment>
<keyword evidence="15" id="KW-1185">Reference proteome</keyword>
<evidence type="ECO:0000313" key="14">
    <source>
        <dbReference type="EMBL" id="OWA49858.1"/>
    </source>
</evidence>
<dbReference type="GO" id="GO:0045202">
    <property type="term" value="C:synapse"/>
    <property type="evidence" value="ECO:0007669"/>
    <property type="project" value="GOC"/>
</dbReference>
<evidence type="ECO:0000256" key="5">
    <source>
        <dbReference type="ARBA" id="ARBA00023040"/>
    </source>
</evidence>